<dbReference type="OrthoDB" id="2445130at2759"/>
<comment type="caution">
    <text evidence="2">The sequence shown here is derived from an EMBL/GenBank/DDBJ whole genome shotgun (WGS) entry which is preliminary data.</text>
</comment>
<feature type="compositionally biased region" description="Basic and acidic residues" evidence="1">
    <location>
        <begin position="92"/>
        <end position="101"/>
    </location>
</feature>
<evidence type="ECO:0000256" key="1">
    <source>
        <dbReference type="SAM" id="MobiDB-lite"/>
    </source>
</evidence>
<reference evidence="2 3" key="1">
    <citation type="submission" date="2018-06" db="EMBL/GenBank/DDBJ databases">
        <title>Comparative genomics reveals the genomic features of Rhizophagus irregularis, R. cerebriforme, R. diaphanum and Gigaspora rosea, and their symbiotic lifestyle signature.</title>
        <authorList>
            <person name="Morin E."/>
            <person name="San Clemente H."/>
            <person name="Chen E.C.H."/>
            <person name="De La Providencia I."/>
            <person name="Hainaut M."/>
            <person name="Kuo A."/>
            <person name="Kohler A."/>
            <person name="Murat C."/>
            <person name="Tang N."/>
            <person name="Roy S."/>
            <person name="Loubradou J."/>
            <person name="Henrissat B."/>
            <person name="Grigoriev I.V."/>
            <person name="Corradi N."/>
            <person name="Roux C."/>
            <person name="Martin F.M."/>
        </authorList>
    </citation>
    <scope>NUCLEOTIDE SEQUENCE [LARGE SCALE GENOMIC DNA]</scope>
    <source>
        <strain evidence="2 3">DAOM 194757</strain>
    </source>
</reference>
<sequence length="182" mass="20659">MCINTEAQTTRPFSRAIIGCSPTGITAKKDSEGIRCGHGNQAKINLELHEVVNSLKGMEPEERNKEVNINIVNIINKLLSPIPEKLTPPNSDEERTTKEEDNPMEPGAAPVMVFELISPRRRRRLVFVETCMDNGHEYYLYLHSTLSTHYAATRLNLRRAVYHVEYITFPLITNDPVDLITL</sequence>
<evidence type="ECO:0000313" key="3">
    <source>
        <dbReference type="Proteomes" id="UP000266673"/>
    </source>
</evidence>
<evidence type="ECO:0000313" key="2">
    <source>
        <dbReference type="EMBL" id="RIB00412.1"/>
    </source>
</evidence>
<gene>
    <name evidence="2" type="ORF">C2G38_2234391</name>
</gene>
<dbReference type="AlphaFoldDB" id="A0A397TQE9"/>
<protein>
    <submittedName>
        <fullName evidence="2">Uncharacterized protein</fullName>
    </submittedName>
</protein>
<name>A0A397TQE9_9GLOM</name>
<accession>A0A397TQE9</accession>
<organism evidence="2 3">
    <name type="scientific">Gigaspora rosea</name>
    <dbReference type="NCBI Taxonomy" id="44941"/>
    <lineage>
        <taxon>Eukaryota</taxon>
        <taxon>Fungi</taxon>
        <taxon>Fungi incertae sedis</taxon>
        <taxon>Mucoromycota</taxon>
        <taxon>Glomeromycotina</taxon>
        <taxon>Glomeromycetes</taxon>
        <taxon>Diversisporales</taxon>
        <taxon>Gigasporaceae</taxon>
        <taxon>Gigaspora</taxon>
    </lineage>
</organism>
<keyword evidence="3" id="KW-1185">Reference proteome</keyword>
<feature type="region of interest" description="Disordered" evidence="1">
    <location>
        <begin position="83"/>
        <end position="105"/>
    </location>
</feature>
<dbReference type="EMBL" id="QKWP01004270">
    <property type="protein sequence ID" value="RIB00412.1"/>
    <property type="molecule type" value="Genomic_DNA"/>
</dbReference>
<proteinExistence type="predicted"/>
<dbReference type="Proteomes" id="UP000266673">
    <property type="component" value="Unassembled WGS sequence"/>
</dbReference>